<dbReference type="EMBL" id="KQ435733">
    <property type="protein sequence ID" value="KOX77241.1"/>
    <property type="molecule type" value="Genomic_DNA"/>
</dbReference>
<gene>
    <name evidence="1" type="ORF">WN51_10847</name>
</gene>
<organism evidence="1 2">
    <name type="scientific">Melipona quadrifasciata</name>
    <dbReference type="NCBI Taxonomy" id="166423"/>
    <lineage>
        <taxon>Eukaryota</taxon>
        <taxon>Metazoa</taxon>
        <taxon>Ecdysozoa</taxon>
        <taxon>Arthropoda</taxon>
        <taxon>Hexapoda</taxon>
        <taxon>Insecta</taxon>
        <taxon>Pterygota</taxon>
        <taxon>Neoptera</taxon>
        <taxon>Endopterygota</taxon>
        <taxon>Hymenoptera</taxon>
        <taxon>Apocrita</taxon>
        <taxon>Aculeata</taxon>
        <taxon>Apoidea</taxon>
        <taxon>Anthophila</taxon>
        <taxon>Apidae</taxon>
        <taxon>Melipona</taxon>
    </lineage>
</organism>
<dbReference type="Proteomes" id="UP000053105">
    <property type="component" value="Unassembled WGS sequence"/>
</dbReference>
<protein>
    <submittedName>
        <fullName evidence="1">Uncharacterized protein</fullName>
    </submittedName>
</protein>
<keyword evidence="2" id="KW-1185">Reference proteome</keyword>
<name>A0A0N0BIC4_9HYME</name>
<evidence type="ECO:0000313" key="1">
    <source>
        <dbReference type="EMBL" id="KOX77241.1"/>
    </source>
</evidence>
<reference evidence="1 2" key="1">
    <citation type="submission" date="2015-07" db="EMBL/GenBank/DDBJ databases">
        <title>The genome of Melipona quadrifasciata.</title>
        <authorList>
            <person name="Pan H."/>
            <person name="Kapheim K."/>
        </authorList>
    </citation>
    <scope>NUCLEOTIDE SEQUENCE [LARGE SCALE GENOMIC DNA]</scope>
    <source>
        <strain evidence="1">0111107301</strain>
        <tissue evidence="1">Whole body</tissue>
    </source>
</reference>
<evidence type="ECO:0000313" key="2">
    <source>
        <dbReference type="Proteomes" id="UP000053105"/>
    </source>
</evidence>
<sequence>MTFKPKVDSTLIQSYFQVTTLPNIPASYPILLSAREKSYEHLPCDYTGSIGYSNKVITGCVARVTLAEQTA</sequence>
<accession>A0A0N0BIC4</accession>
<proteinExistence type="predicted"/>
<dbReference type="AlphaFoldDB" id="A0A0N0BIC4"/>